<accession>A0ABS8T8Z2</accession>
<gene>
    <name evidence="3" type="ORF">HAX54_004858</name>
</gene>
<feature type="transmembrane region" description="Helical" evidence="2">
    <location>
        <begin position="12"/>
        <end position="29"/>
    </location>
</feature>
<evidence type="ECO:0000256" key="1">
    <source>
        <dbReference type="SAM" id="MobiDB-lite"/>
    </source>
</evidence>
<keyword evidence="4" id="KW-1185">Reference proteome</keyword>
<dbReference type="EMBL" id="JACEIK010001227">
    <property type="protein sequence ID" value="MCD7467434.1"/>
    <property type="molecule type" value="Genomic_DNA"/>
</dbReference>
<feature type="region of interest" description="Disordered" evidence="1">
    <location>
        <begin position="667"/>
        <end position="695"/>
    </location>
</feature>
<name>A0ABS8T8Z2_DATST</name>
<protein>
    <submittedName>
        <fullName evidence="3">Uncharacterized protein</fullName>
    </submittedName>
</protein>
<evidence type="ECO:0000313" key="3">
    <source>
        <dbReference type="EMBL" id="MCD7467434.1"/>
    </source>
</evidence>
<sequence length="695" mass="78153">MSHDNFSAPMPWIGRYVVAASFICILSMLADAVQGIRRRKFWLPCRFFTLNAASLTLLGVVVKLPLDLNNPMPGETDQMAKLSSVVFMSTAMANFMPSLPLMDNKDIFMEMAALGILVTTLVANVCTELGTGVIYSEKIEHIVVMLSIIFLFVIMCFSALTVPTIKSFLELEYREKGNMIEIEDLVEGEKPVEVKLKENLRKFLIMAETGNPQFVMARSATCAACCAICCLNGLVLLQVSLRDNLFGAHVKSMSDYRRSTYCISRIQSLGVAVGTVSSLIRWFAIATIKSSKKKINIKVEKHWLERLKDWKDSPFALQIKNPKCRKLVQQIQNLILGYCTRLQILIVVASKIVQLFPILLLSLLRSCVCSSSWCNNIINSESESAENLKEDISRYVLHLEGEEELTQVMANRRDDTSWMMEIGRKQQPKYLMELLQKLNDFRGVGKFDINQFPPPQFQVPPNGWKMPIVTLTAIATAIPNIDHKMVDSLLLTVSQGLKYVSFIEHVLGTNGNSEKNKRAADVAWLELYVYRRWLDQDLQKMALQGKTSKGILQNFADIAQNYVTGLKDENTKVDYSRKPAKVIAANATYQMSQIILQDTEKIDDQTEVHFFNYISVMIAGVVSACLINMPYAITKKCSASAIEKREENVQHAIHLLGEAEEIIKSLQKHEKVTPANSSKSDSDSPSSDEIEIAIE</sequence>
<keyword evidence="2" id="KW-1133">Transmembrane helix</keyword>
<feature type="compositionally biased region" description="Acidic residues" evidence="1">
    <location>
        <begin position="686"/>
        <end position="695"/>
    </location>
</feature>
<feature type="transmembrane region" description="Helical" evidence="2">
    <location>
        <begin position="266"/>
        <end position="288"/>
    </location>
</feature>
<evidence type="ECO:0000256" key="2">
    <source>
        <dbReference type="SAM" id="Phobius"/>
    </source>
</evidence>
<keyword evidence="2" id="KW-0472">Membrane</keyword>
<dbReference type="Proteomes" id="UP000823775">
    <property type="component" value="Unassembled WGS sequence"/>
</dbReference>
<organism evidence="3 4">
    <name type="scientific">Datura stramonium</name>
    <name type="common">Jimsonweed</name>
    <name type="synonym">Common thornapple</name>
    <dbReference type="NCBI Taxonomy" id="4076"/>
    <lineage>
        <taxon>Eukaryota</taxon>
        <taxon>Viridiplantae</taxon>
        <taxon>Streptophyta</taxon>
        <taxon>Embryophyta</taxon>
        <taxon>Tracheophyta</taxon>
        <taxon>Spermatophyta</taxon>
        <taxon>Magnoliopsida</taxon>
        <taxon>eudicotyledons</taxon>
        <taxon>Gunneridae</taxon>
        <taxon>Pentapetalae</taxon>
        <taxon>asterids</taxon>
        <taxon>lamiids</taxon>
        <taxon>Solanales</taxon>
        <taxon>Solanaceae</taxon>
        <taxon>Solanoideae</taxon>
        <taxon>Datureae</taxon>
        <taxon>Datura</taxon>
    </lineage>
</organism>
<keyword evidence="2" id="KW-0812">Transmembrane</keyword>
<feature type="transmembrane region" description="Helical" evidence="2">
    <location>
        <begin position="220"/>
        <end position="241"/>
    </location>
</feature>
<proteinExistence type="predicted"/>
<feature type="transmembrane region" description="Helical" evidence="2">
    <location>
        <begin position="142"/>
        <end position="165"/>
    </location>
</feature>
<evidence type="ECO:0000313" key="4">
    <source>
        <dbReference type="Proteomes" id="UP000823775"/>
    </source>
</evidence>
<feature type="transmembrane region" description="Helical" evidence="2">
    <location>
        <begin position="41"/>
        <end position="62"/>
    </location>
</feature>
<comment type="caution">
    <text evidence="3">The sequence shown here is derived from an EMBL/GenBank/DDBJ whole genome shotgun (WGS) entry which is preliminary data.</text>
</comment>
<feature type="transmembrane region" description="Helical" evidence="2">
    <location>
        <begin position="114"/>
        <end position="136"/>
    </location>
</feature>
<reference evidence="3 4" key="1">
    <citation type="journal article" date="2021" name="BMC Genomics">
        <title>Datura genome reveals duplications of psychoactive alkaloid biosynthetic genes and high mutation rate following tissue culture.</title>
        <authorList>
            <person name="Rajewski A."/>
            <person name="Carter-House D."/>
            <person name="Stajich J."/>
            <person name="Litt A."/>
        </authorList>
    </citation>
    <scope>NUCLEOTIDE SEQUENCE [LARGE SCALE GENOMIC DNA]</scope>
    <source>
        <strain evidence="3">AR-01</strain>
    </source>
</reference>
<dbReference type="PANTHER" id="PTHR35307">
    <property type="entry name" value="PROTEIN, PUTATIVE-RELATED"/>
    <property type="match status" value="1"/>
</dbReference>
<dbReference type="PANTHER" id="PTHR35307:SF5">
    <property type="entry name" value="PGG DOMAIN-CONTAINING PROTEIN"/>
    <property type="match status" value="1"/>
</dbReference>